<reference evidence="4 7" key="2">
    <citation type="submission" date="2021-01" db="EMBL/GenBank/DDBJ databases">
        <title>Whole genome shotgun sequence of Cellulomonas oligotrophica NBRC 109435.</title>
        <authorList>
            <person name="Komaki H."/>
            <person name="Tamura T."/>
        </authorList>
    </citation>
    <scope>NUCLEOTIDE SEQUENCE [LARGE SCALE GENOMIC DNA]</scope>
    <source>
        <strain evidence="4 7">NBRC 109435</strain>
    </source>
</reference>
<evidence type="ECO:0000313" key="7">
    <source>
        <dbReference type="Proteomes" id="UP000618382"/>
    </source>
</evidence>
<protein>
    <recommendedName>
        <fullName evidence="3">Transglutaminase-like domain-containing protein</fullName>
    </recommendedName>
</protein>
<dbReference type="InterPro" id="IPR021878">
    <property type="entry name" value="TgpA_N"/>
</dbReference>
<dbReference type="EMBL" id="JACCBK010000001">
    <property type="protein sequence ID" value="NYD85082.1"/>
    <property type="molecule type" value="Genomic_DNA"/>
</dbReference>
<dbReference type="AlphaFoldDB" id="A0A7Y9JWY6"/>
<sequence length="792" mass="81358">MSPTPARRAVGVRTPSAALADLLVLLATLALALTPLLPAYGTGAVLPALVGGLVLGTGAALLGAVRRWSALTVVAALLAGYFLLGGALAAPTTTVAGVVPTPATVTALARGLVSTWAQVVTLQPPVGASGTLLVAALVVALVGSAASAALTLRVRRAGAATTAALVPPVVLVASVVLGTRTPPVPPVLAGVLMTLVLLPWAAARTGTFRPRRVLATGLMAAVVAAGGLVGGPLVTGSTPRFVVRDEITPPFDPRDYPSPLAAFRRMVKQDETVLFTVDGLPADARVRLATFDRYDGVVWNVAGDGSAQASGEFRRVGDVVETSVTGERATVRVTIEALRGVWLPTVGQATAFDLGADAADLRYNDATGGAVLTSGVQQGQTYAVDVVVPTTPDDETIGAAPGAPVVQPPPTGVPQSVAVTAADVARDAGTPVQVARTLETWLATEGFFSHGLTDAGDHPSLAGHGAARLAALLGGSSIMVGDGEQYAAAMALMARQMGLPARVVLGFVPGAGDAGDAGEVTVPTTEDGAVQIRGKDVQAWVEVAFAGHGWVAFDPTPPSSQTPEEEEENTPSDPQPQVVQPPDLPEDRVDPPEDDTEQPQTEDEERESAVARWLRLVLTATGIGLAGLLVLLSPLLVVVALKARRRRRRRALADPVHRVAGGWDEVVDAAHDMGAPPPGSATRQEAAGSWAGTLAAAHPAVAARLRALAARADRAVFGAGDPAPPEVDAYWSDVEAVVAELRGTLSRRARVRALASVASLRRPSRRAGASGPRSRPTRGRSARRPPRPRGER</sequence>
<dbReference type="Pfam" id="PF11992">
    <property type="entry name" value="TgpA_N"/>
    <property type="match status" value="1"/>
</dbReference>
<dbReference type="EMBL" id="BONN01000009">
    <property type="protein sequence ID" value="GIG33787.1"/>
    <property type="molecule type" value="Genomic_DNA"/>
</dbReference>
<feature type="transmembrane region" description="Helical" evidence="2">
    <location>
        <begin position="42"/>
        <end position="63"/>
    </location>
</feature>
<organism evidence="5 6">
    <name type="scientific">Cellulomonas oligotrophica</name>
    <dbReference type="NCBI Taxonomy" id="931536"/>
    <lineage>
        <taxon>Bacteria</taxon>
        <taxon>Bacillati</taxon>
        <taxon>Actinomycetota</taxon>
        <taxon>Actinomycetes</taxon>
        <taxon>Micrococcales</taxon>
        <taxon>Cellulomonadaceae</taxon>
        <taxon>Cellulomonas</taxon>
    </lineage>
</organism>
<dbReference type="PANTHER" id="PTHR42736">
    <property type="entry name" value="PROTEIN-GLUTAMINE GAMMA-GLUTAMYLTRANSFERASE"/>
    <property type="match status" value="1"/>
</dbReference>
<dbReference type="Proteomes" id="UP000618382">
    <property type="component" value="Unassembled WGS sequence"/>
</dbReference>
<dbReference type="InterPro" id="IPR002931">
    <property type="entry name" value="Transglutaminase-like"/>
</dbReference>
<proteinExistence type="predicted"/>
<keyword evidence="7" id="KW-1185">Reference proteome</keyword>
<keyword evidence="2" id="KW-1133">Transmembrane helix</keyword>
<feature type="transmembrane region" description="Helical" evidence="2">
    <location>
        <begin position="132"/>
        <end position="152"/>
    </location>
</feature>
<feature type="domain" description="Transglutaminase-like" evidence="3">
    <location>
        <begin position="475"/>
        <end position="557"/>
    </location>
</feature>
<feature type="transmembrane region" description="Helical" evidence="2">
    <location>
        <begin position="70"/>
        <end position="90"/>
    </location>
</feature>
<dbReference type="SMART" id="SM00460">
    <property type="entry name" value="TGc"/>
    <property type="match status" value="1"/>
</dbReference>
<keyword evidence="2" id="KW-0472">Membrane</keyword>
<evidence type="ECO:0000313" key="5">
    <source>
        <dbReference type="EMBL" id="NYD85082.1"/>
    </source>
</evidence>
<evidence type="ECO:0000313" key="4">
    <source>
        <dbReference type="EMBL" id="GIG33787.1"/>
    </source>
</evidence>
<dbReference type="Proteomes" id="UP000577956">
    <property type="component" value="Unassembled WGS sequence"/>
</dbReference>
<feature type="transmembrane region" description="Helical" evidence="2">
    <location>
        <begin position="613"/>
        <end position="641"/>
    </location>
</feature>
<dbReference type="Pfam" id="PF01841">
    <property type="entry name" value="Transglut_core"/>
    <property type="match status" value="1"/>
</dbReference>
<dbReference type="SUPFAM" id="SSF54001">
    <property type="entry name" value="Cysteine proteinases"/>
    <property type="match status" value="1"/>
</dbReference>
<feature type="compositionally biased region" description="Low complexity" evidence="1">
    <location>
        <begin position="571"/>
        <end position="581"/>
    </location>
</feature>
<feature type="transmembrane region" description="Helical" evidence="2">
    <location>
        <begin position="184"/>
        <end position="201"/>
    </location>
</feature>
<accession>A0A7Y9JWY6</accession>
<feature type="region of interest" description="Disordered" evidence="1">
    <location>
        <begin position="551"/>
        <end position="607"/>
    </location>
</feature>
<dbReference type="Gene3D" id="3.10.620.30">
    <property type="match status" value="1"/>
</dbReference>
<gene>
    <name evidence="5" type="ORF">BKA21_000631</name>
    <name evidence="4" type="ORF">Col01nite_29460</name>
</gene>
<feature type="compositionally biased region" description="Low complexity" evidence="1">
    <location>
        <begin position="756"/>
        <end position="774"/>
    </location>
</feature>
<keyword evidence="2" id="KW-0812">Transmembrane</keyword>
<feature type="region of interest" description="Disordered" evidence="1">
    <location>
        <begin position="756"/>
        <end position="792"/>
    </location>
</feature>
<evidence type="ECO:0000256" key="1">
    <source>
        <dbReference type="SAM" id="MobiDB-lite"/>
    </source>
</evidence>
<dbReference type="InterPro" id="IPR038765">
    <property type="entry name" value="Papain-like_cys_pep_sf"/>
</dbReference>
<reference evidence="5 6" key="1">
    <citation type="submission" date="2020-07" db="EMBL/GenBank/DDBJ databases">
        <title>Sequencing the genomes of 1000 actinobacteria strains.</title>
        <authorList>
            <person name="Klenk H.-P."/>
        </authorList>
    </citation>
    <scope>NUCLEOTIDE SEQUENCE [LARGE SCALE GENOMIC DNA]</scope>
    <source>
        <strain evidence="5 6">DSM 24482</strain>
    </source>
</reference>
<evidence type="ECO:0000256" key="2">
    <source>
        <dbReference type="SAM" id="Phobius"/>
    </source>
</evidence>
<feature type="compositionally biased region" description="Acidic residues" evidence="1">
    <location>
        <begin position="592"/>
        <end position="606"/>
    </location>
</feature>
<dbReference type="InterPro" id="IPR052901">
    <property type="entry name" value="Bact_TGase-like"/>
</dbReference>
<name>A0A7Y9JWY6_9CELL</name>
<comment type="caution">
    <text evidence="5">The sequence shown here is derived from an EMBL/GenBank/DDBJ whole genome shotgun (WGS) entry which is preliminary data.</text>
</comment>
<feature type="transmembrane region" description="Helical" evidence="2">
    <location>
        <begin position="213"/>
        <end position="234"/>
    </location>
</feature>
<evidence type="ECO:0000259" key="3">
    <source>
        <dbReference type="SMART" id="SM00460"/>
    </source>
</evidence>
<dbReference type="RefSeq" id="WP_140458669.1">
    <property type="nucleotide sequence ID" value="NZ_BAABFI010000003.1"/>
</dbReference>
<feature type="transmembrane region" description="Helical" evidence="2">
    <location>
        <begin position="159"/>
        <end position="178"/>
    </location>
</feature>
<feature type="compositionally biased region" description="Basic residues" evidence="1">
    <location>
        <begin position="775"/>
        <end position="792"/>
    </location>
</feature>
<evidence type="ECO:0000313" key="6">
    <source>
        <dbReference type="Proteomes" id="UP000577956"/>
    </source>
</evidence>
<dbReference type="PANTHER" id="PTHR42736:SF1">
    <property type="entry name" value="PROTEIN-GLUTAMINE GAMMA-GLUTAMYLTRANSFERASE"/>
    <property type="match status" value="1"/>
</dbReference>